<accession>A0A1Q9DZ71</accession>
<keyword evidence="3" id="KW-1185">Reference proteome</keyword>
<sequence>MRISMRYETAWKPRLSAIACPALVGCTVSRGYVMSKVLAKYADSALHTAFDEDYDYDDGSNADDNEYADEDDGEDDDADDAGLVARGGGGGGGSGGGGGG</sequence>
<comment type="caution">
    <text evidence="2">The sequence shown here is derived from an EMBL/GenBank/DDBJ whole genome shotgun (WGS) entry which is preliminary data.</text>
</comment>
<dbReference type="EMBL" id="LSRX01000326">
    <property type="protein sequence ID" value="OLQ00471.1"/>
    <property type="molecule type" value="Genomic_DNA"/>
</dbReference>
<evidence type="ECO:0000313" key="3">
    <source>
        <dbReference type="Proteomes" id="UP000186817"/>
    </source>
</evidence>
<feature type="compositionally biased region" description="Gly residues" evidence="1">
    <location>
        <begin position="85"/>
        <end position="100"/>
    </location>
</feature>
<dbReference type="PROSITE" id="PS51257">
    <property type="entry name" value="PROKAR_LIPOPROTEIN"/>
    <property type="match status" value="1"/>
</dbReference>
<dbReference type="AlphaFoldDB" id="A0A1Q9DZ71"/>
<dbReference type="Proteomes" id="UP000186817">
    <property type="component" value="Unassembled WGS sequence"/>
</dbReference>
<protein>
    <submittedName>
        <fullName evidence="2">Uncharacterized protein</fullName>
    </submittedName>
</protein>
<evidence type="ECO:0000313" key="2">
    <source>
        <dbReference type="EMBL" id="OLQ00471.1"/>
    </source>
</evidence>
<name>A0A1Q9DZ71_SYMMI</name>
<evidence type="ECO:0000256" key="1">
    <source>
        <dbReference type="SAM" id="MobiDB-lite"/>
    </source>
</evidence>
<gene>
    <name evidence="2" type="ORF">AK812_SmicGene16857</name>
</gene>
<feature type="region of interest" description="Disordered" evidence="1">
    <location>
        <begin position="52"/>
        <end position="100"/>
    </location>
</feature>
<feature type="compositionally biased region" description="Acidic residues" evidence="1">
    <location>
        <begin position="52"/>
        <end position="80"/>
    </location>
</feature>
<organism evidence="2 3">
    <name type="scientific">Symbiodinium microadriaticum</name>
    <name type="common">Dinoflagellate</name>
    <name type="synonym">Zooxanthella microadriatica</name>
    <dbReference type="NCBI Taxonomy" id="2951"/>
    <lineage>
        <taxon>Eukaryota</taxon>
        <taxon>Sar</taxon>
        <taxon>Alveolata</taxon>
        <taxon>Dinophyceae</taxon>
        <taxon>Suessiales</taxon>
        <taxon>Symbiodiniaceae</taxon>
        <taxon>Symbiodinium</taxon>
    </lineage>
</organism>
<proteinExistence type="predicted"/>
<reference evidence="2 3" key="1">
    <citation type="submission" date="2016-02" db="EMBL/GenBank/DDBJ databases">
        <title>Genome analysis of coral dinoflagellate symbionts highlights evolutionary adaptations to a symbiotic lifestyle.</title>
        <authorList>
            <person name="Aranda M."/>
            <person name="Li Y."/>
            <person name="Liew Y.J."/>
            <person name="Baumgarten S."/>
            <person name="Simakov O."/>
            <person name="Wilson M."/>
            <person name="Piel J."/>
            <person name="Ashoor H."/>
            <person name="Bougouffa S."/>
            <person name="Bajic V.B."/>
            <person name="Ryu T."/>
            <person name="Ravasi T."/>
            <person name="Bayer T."/>
            <person name="Micklem G."/>
            <person name="Kim H."/>
            <person name="Bhak J."/>
            <person name="Lajeunesse T.C."/>
            <person name="Voolstra C.R."/>
        </authorList>
    </citation>
    <scope>NUCLEOTIDE SEQUENCE [LARGE SCALE GENOMIC DNA]</scope>
    <source>
        <strain evidence="2 3">CCMP2467</strain>
    </source>
</reference>